<feature type="compositionally biased region" description="Basic residues" evidence="1">
    <location>
        <begin position="1505"/>
        <end position="1521"/>
    </location>
</feature>
<feature type="region of interest" description="Disordered" evidence="1">
    <location>
        <begin position="726"/>
        <end position="773"/>
    </location>
</feature>
<feature type="compositionally biased region" description="Low complexity" evidence="1">
    <location>
        <begin position="1004"/>
        <end position="1034"/>
    </location>
</feature>
<name>A0A699GLV5_TANCI</name>
<proteinExistence type="predicted"/>
<organism evidence="2">
    <name type="scientific">Tanacetum cinerariifolium</name>
    <name type="common">Dalmatian daisy</name>
    <name type="synonym">Chrysanthemum cinerariifolium</name>
    <dbReference type="NCBI Taxonomy" id="118510"/>
    <lineage>
        <taxon>Eukaryota</taxon>
        <taxon>Viridiplantae</taxon>
        <taxon>Streptophyta</taxon>
        <taxon>Embryophyta</taxon>
        <taxon>Tracheophyta</taxon>
        <taxon>Spermatophyta</taxon>
        <taxon>Magnoliopsida</taxon>
        <taxon>eudicotyledons</taxon>
        <taxon>Gunneridae</taxon>
        <taxon>Pentapetalae</taxon>
        <taxon>asterids</taxon>
        <taxon>campanulids</taxon>
        <taxon>Asterales</taxon>
        <taxon>Asteraceae</taxon>
        <taxon>Asteroideae</taxon>
        <taxon>Anthemideae</taxon>
        <taxon>Anthemidinae</taxon>
        <taxon>Tanacetum</taxon>
    </lineage>
</organism>
<evidence type="ECO:0000256" key="1">
    <source>
        <dbReference type="SAM" id="MobiDB-lite"/>
    </source>
</evidence>
<comment type="caution">
    <text evidence="2">The sequence shown here is derived from an EMBL/GenBank/DDBJ whole genome shotgun (WGS) entry which is preliminary data.</text>
</comment>
<feature type="compositionally biased region" description="Basic and acidic residues" evidence="1">
    <location>
        <begin position="916"/>
        <end position="925"/>
    </location>
</feature>
<accession>A0A699GLV5</accession>
<feature type="compositionally biased region" description="Low complexity" evidence="1">
    <location>
        <begin position="1318"/>
        <end position="1346"/>
    </location>
</feature>
<feature type="region of interest" description="Disordered" evidence="1">
    <location>
        <begin position="796"/>
        <end position="1034"/>
    </location>
</feature>
<sequence length="1699" mass="177629">MGRRRASISPGQRRAAVARGGVIALRPIQAGQVFLVGDVVQIERQAQVAVELVARHQPQHRVAGLVGNEIVDLVDRRLALPAQRRAHLERGHGRHGIGGVDAQRGARNIRFDGFALVAVDRQAGDAGAGLPAPGQFARQVEFHALRLGIDAAINRLAADKARGFRRVVLAGLEHGARQVQAAVEQGGFQACLGGLAFDRIERGAGGVGLALRIEDLCVAGVGRQQTVDVVHHAHVRRGPAGGLGAAHAVRQAAAARTRVVGAGQQFPVVGQVEAGGQERRVAAVLVTAAVGGGVEQRQREAAVERRVAGQRIANAAAVQRLVGQFRFGPVVAEAEVVLASAQRELAVHRHVDQALRMVGGIFGWIGQQAVARGPVRFAVDVLQRGIGFLGQVVGGGQHAPALAQVVTQLGKGGVVGGVPARPVGSGVGAVAIMGGAAVRVEQWQRAPHHALAAARLVGVADGQRRVGAQLGVHHGVGNVALGFVAVQVRVAVLVHQHGAAGDGAAVVELAGDVAFHAARVPRAQRGAGAGRRLRGRPLADEIDGGRRVAVGRHQAVGAAHDVDALVQCRVEVALQIAENLGQADAVVLEVDDVESPRREIRAAGFHFFHRYARGGGQHVVDGGELEVVHLRAADHRDRLRGFAQVQVEAAGRLARARAVCVRRRPGDRDRGHDGLGLLIVRCRVTTSIFRCPCGAGAFDAPQSPPPGRPLLWLLDRGDGDGKIPAGSVAHVPGRLCRHRPPRPGARRCRGHRHHRAHHRPGAPPARGRQPDARHGGVACCRRCAGPLPAGRGRCAGHHGLGPSGTDRRPAVVGQSREQDRAGGGQLRHRPAGPVALSVCRRRAAGGPHARAGARPAGAAPGPVFPRPARHRQRAGLPQPARVCRWRGQGARPAGHQRHSHDAARSAQPRRRPPAHRRPEPRDGGARRPAVRRRPGGDPAPRPRARRAAAGRRRPRTRAAARREQGVRGRRGAGAACAHHARRPAHAQRGAGRGWRSQPAKRGCRPGLRGAPHAAGAARVPARRPAGQCAGAGRTVRTAAARRGVRGGVAAHQLAPRHQPAVSRRTVVGRWRDLPPIAGCHGYPHRCSGTARRARPPSAARLARGGRARAPDRTPGAAAAARSGQAGVAHLVPGAAGAPLADRRRHRGVHAYGAGLCADGAARVRSQYAAARGGRTAQCLEKHPQRRVVAVRDQEGGHCRNGAVALAPGGGARGRHAAPVHPRAAPVFSAGRRVARPAPGQPATGAGPVRPGRLRVGRRENRRCRVRRARSSVRAHLRGDGAGRRPLAPRRRRGPAAARRQRGPARAPARGGRRHRPAGRAAARPGRRPVYAAPHVASGRAGTGAARAADHRAGQAVGRDCRHVAGQRSATGVRHAHRNRQRVYAAKPGAPHRGGAKDAGLPRPPAAGGAHRARHACCGPGAAQRADAKARRAAGPLHRRTPGAAGGGAAGARDRPRNRRAGKPHPAPAAGRAGAGAAGARRQGQQRSLHRSAEHGPAVAADGGGQHRHRAHGGHAGRARKHAQAEPAADRRAGHGDRPVSRCAAGAGMARRARRHRRSRPHRGAAGAAHRGARRRGGRKPAGVSRHLAVPAAAQPQQRGQLPGAHAARGRGLRHGQPGAADGGRRQAHAADRRQPARRPVAPALRGRPRGRPGRLPGGRAATAPGGAARHRAAARLPCGRRRHPAWRRTAAAASVERRA</sequence>
<reference evidence="2" key="1">
    <citation type="journal article" date="2019" name="Sci. Rep.">
        <title>Draft genome of Tanacetum cinerariifolium, the natural source of mosquito coil.</title>
        <authorList>
            <person name="Yamashiro T."/>
            <person name="Shiraishi A."/>
            <person name="Satake H."/>
            <person name="Nakayama K."/>
        </authorList>
    </citation>
    <scope>NUCLEOTIDE SEQUENCE</scope>
</reference>
<feature type="compositionally biased region" description="Basic residues" evidence="1">
    <location>
        <begin position="1286"/>
        <end position="1302"/>
    </location>
</feature>
<feature type="compositionally biased region" description="Low complexity" evidence="1">
    <location>
        <begin position="1095"/>
        <end position="1104"/>
    </location>
</feature>
<feature type="compositionally biased region" description="Low complexity" evidence="1">
    <location>
        <begin position="1653"/>
        <end position="1667"/>
    </location>
</feature>
<feature type="compositionally biased region" description="Basic and acidic residues" evidence="1">
    <location>
        <begin position="1347"/>
        <end position="1362"/>
    </location>
</feature>
<evidence type="ECO:0000313" key="2">
    <source>
        <dbReference type="EMBL" id="GEU28216.1"/>
    </source>
</evidence>
<feature type="compositionally biased region" description="Low complexity" evidence="1">
    <location>
        <begin position="844"/>
        <end position="861"/>
    </location>
</feature>
<feature type="compositionally biased region" description="Basic and acidic residues" evidence="1">
    <location>
        <begin position="1622"/>
        <end position="1634"/>
    </location>
</feature>
<feature type="compositionally biased region" description="Basic and acidic residues" evidence="1">
    <location>
        <begin position="1527"/>
        <end position="1539"/>
    </location>
</feature>
<dbReference type="EMBL" id="BKCJ010000002">
    <property type="protein sequence ID" value="GEU28216.1"/>
    <property type="molecule type" value="Genomic_DNA"/>
</dbReference>
<feature type="compositionally biased region" description="Basic residues" evidence="1">
    <location>
        <begin position="1550"/>
        <end position="1562"/>
    </location>
</feature>
<feature type="region of interest" description="Disordered" evidence="1">
    <location>
        <begin position="1087"/>
        <end position="1114"/>
    </location>
</feature>
<gene>
    <name evidence="2" type="ORF">Tci_000194</name>
</gene>
<protein>
    <submittedName>
        <fullName evidence="2">Uncharacterized protein</fullName>
    </submittedName>
</protein>
<feature type="region of interest" description="Disordered" evidence="1">
    <location>
        <begin position="1233"/>
        <end position="1699"/>
    </location>
</feature>
<feature type="compositionally biased region" description="Low complexity" evidence="1">
    <location>
        <begin position="1235"/>
        <end position="1250"/>
    </location>
</feature>
<feature type="compositionally biased region" description="Basic residues" evidence="1">
    <location>
        <begin position="1251"/>
        <end position="1275"/>
    </location>
</feature>
<feature type="compositionally biased region" description="Basic residues" evidence="1">
    <location>
        <begin position="1668"/>
        <end position="1686"/>
    </location>
</feature>
<feature type="compositionally biased region" description="Basic residues" evidence="1">
    <location>
        <begin position="735"/>
        <end position="760"/>
    </location>
</feature>
<feature type="compositionally biased region" description="Basic residues" evidence="1">
    <location>
        <begin position="942"/>
        <end position="959"/>
    </location>
</feature>
<feature type="compositionally biased region" description="Low complexity" evidence="1">
    <location>
        <begin position="1477"/>
        <end position="1486"/>
    </location>
</feature>